<evidence type="ECO:0000313" key="1">
    <source>
        <dbReference type="EMBL" id="SOQ35211.1"/>
    </source>
</evidence>
<proteinExistence type="predicted"/>
<dbReference type="EMBL" id="ODYU01000439">
    <property type="protein sequence ID" value="SOQ35211.1"/>
    <property type="molecule type" value="Genomic_DNA"/>
</dbReference>
<gene>
    <name evidence="1" type="ORF">SFRICE_011455</name>
</gene>
<name>A0A2H1V311_SPOFR</name>
<reference evidence="1" key="1">
    <citation type="submission" date="2016-07" db="EMBL/GenBank/DDBJ databases">
        <authorList>
            <person name="Bretaudeau A."/>
        </authorList>
    </citation>
    <scope>NUCLEOTIDE SEQUENCE</scope>
    <source>
        <strain evidence="1">Rice</strain>
        <tissue evidence="1">Whole body</tissue>
    </source>
</reference>
<accession>A0A2H1V311</accession>
<dbReference type="AlphaFoldDB" id="A0A2H1V311"/>
<protein>
    <submittedName>
        <fullName evidence="1">SFRICE_011455</fullName>
    </submittedName>
</protein>
<sequence>MMRTDDVIRNANDACDTYDAGLWTLTFKLIARSLELCLVYCNRLIPYYMGLITQMVESGCTVVSSKIKWQDELGIYDKDWLQKAIHRVECKEMCLDLDCGHKNFIW</sequence>
<organism evidence="1">
    <name type="scientific">Spodoptera frugiperda</name>
    <name type="common">Fall armyworm</name>
    <dbReference type="NCBI Taxonomy" id="7108"/>
    <lineage>
        <taxon>Eukaryota</taxon>
        <taxon>Metazoa</taxon>
        <taxon>Ecdysozoa</taxon>
        <taxon>Arthropoda</taxon>
        <taxon>Hexapoda</taxon>
        <taxon>Insecta</taxon>
        <taxon>Pterygota</taxon>
        <taxon>Neoptera</taxon>
        <taxon>Endopterygota</taxon>
        <taxon>Lepidoptera</taxon>
        <taxon>Glossata</taxon>
        <taxon>Ditrysia</taxon>
        <taxon>Noctuoidea</taxon>
        <taxon>Noctuidae</taxon>
        <taxon>Amphipyrinae</taxon>
        <taxon>Spodoptera</taxon>
    </lineage>
</organism>